<feature type="non-terminal residue" evidence="10">
    <location>
        <position position="1"/>
    </location>
</feature>
<dbReference type="SUPFAM" id="SSF58104">
    <property type="entry name" value="Methyl-accepting chemotaxis protein (MCP) signaling domain"/>
    <property type="match status" value="1"/>
</dbReference>
<evidence type="ECO:0000259" key="9">
    <source>
        <dbReference type="PROSITE" id="PS50111"/>
    </source>
</evidence>
<keyword evidence="4" id="KW-0472">Membrane</keyword>
<dbReference type="RefSeq" id="WP_249114450.1">
    <property type="nucleotide sequence ID" value="NZ_JABCMA010000569.1"/>
</dbReference>
<dbReference type="GO" id="GO:0007165">
    <property type="term" value="P:signal transduction"/>
    <property type="evidence" value="ECO:0007669"/>
    <property type="project" value="UniProtKB-KW"/>
</dbReference>
<dbReference type="PROSITE" id="PS50111">
    <property type="entry name" value="CHEMOTAXIS_TRANSDUC_2"/>
    <property type="match status" value="1"/>
</dbReference>
<keyword evidence="2" id="KW-0812">Transmembrane</keyword>
<feature type="region of interest" description="Disordered" evidence="8">
    <location>
        <begin position="56"/>
        <end position="82"/>
    </location>
</feature>
<proteinExistence type="inferred from homology"/>
<accession>A0A7Y0N1N9</accession>
<evidence type="ECO:0000313" key="11">
    <source>
        <dbReference type="Proteomes" id="UP000565155"/>
    </source>
</evidence>
<evidence type="ECO:0000256" key="1">
    <source>
        <dbReference type="ARBA" id="ARBA00004141"/>
    </source>
</evidence>
<feature type="non-terminal residue" evidence="10">
    <location>
        <position position="188"/>
    </location>
</feature>
<dbReference type="SMART" id="SM00283">
    <property type="entry name" value="MA"/>
    <property type="match status" value="1"/>
</dbReference>
<name>A0A7Y0N1N9_VIBAL</name>
<dbReference type="PANTHER" id="PTHR32089:SF119">
    <property type="entry name" value="METHYL-ACCEPTING CHEMOTAXIS PROTEIN CTPL"/>
    <property type="match status" value="1"/>
</dbReference>
<feature type="domain" description="Methyl-accepting transducer" evidence="9">
    <location>
        <begin position="13"/>
        <end position="188"/>
    </location>
</feature>
<dbReference type="PRINTS" id="PR00260">
    <property type="entry name" value="CHEMTRNSDUCR"/>
</dbReference>
<organism evidence="10 11">
    <name type="scientific">Vibrio alginolyticus</name>
    <dbReference type="NCBI Taxonomy" id="663"/>
    <lineage>
        <taxon>Bacteria</taxon>
        <taxon>Pseudomonadati</taxon>
        <taxon>Pseudomonadota</taxon>
        <taxon>Gammaproteobacteria</taxon>
        <taxon>Vibrionales</taxon>
        <taxon>Vibrionaceae</taxon>
        <taxon>Vibrio</taxon>
    </lineage>
</organism>
<reference evidence="10 11" key="1">
    <citation type="submission" date="2020-04" db="EMBL/GenBank/DDBJ databases">
        <title>Whole-genome sequencing of Vibrio spp. from China reveals different genetic environments of blaCTX-M-14 among diverse lineages.</title>
        <authorList>
            <person name="Zheng Z."/>
            <person name="Ye L."/>
            <person name="Chen S."/>
        </authorList>
    </citation>
    <scope>NUCLEOTIDE SEQUENCE [LARGE SCALE GENOMIC DNA]</scope>
    <source>
        <strain evidence="10 11">Vb1636</strain>
    </source>
</reference>
<dbReference type="GO" id="GO:0004888">
    <property type="term" value="F:transmembrane signaling receptor activity"/>
    <property type="evidence" value="ECO:0007669"/>
    <property type="project" value="InterPro"/>
</dbReference>
<comment type="caution">
    <text evidence="10">The sequence shown here is derived from an EMBL/GenBank/DDBJ whole genome shotgun (WGS) entry which is preliminary data.</text>
</comment>
<sequence>QSLATMVTNLEQSMHALRDELSAVESRSNSIAYLTVSQQQSTAMIATAMTEMASSANHVASSASDTARNTDEADKQSQHTQSLIHSTVDNIQGLATQLNTASKAVADLDQDVNNIVKVLDVIGDIAEQTNLLALNAAIEAARAGEQGRGFAVVADEVRNLAGRTQDSTKEIQHMISNLQEGSRNAIHT</sequence>
<comment type="subcellular location">
    <subcellularLocation>
        <location evidence="1">Membrane</location>
        <topology evidence="1">Multi-pass membrane protein</topology>
    </subcellularLocation>
</comment>
<evidence type="ECO:0000256" key="7">
    <source>
        <dbReference type="PROSITE-ProRule" id="PRU00284"/>
    </source>
</evidence>
<keyword evidence="5 7" id="KW-0807">Transducer</keyword>
<evidence type="ECO:0000256" key="3">
    <source>
        <dbReference type="ARBA" id="ARBA00022989"/>
    </source>
</evidence>
<dbReference type="AlphaFoldDB" id="A0A7Y0N1N9"/>
<feature type="compositionally biased region" description="Basic and acidic residues" evidence="8">
    <location>
        <begin position="68"/>
        <end position="77"/>
    </location>
</feature>
<dbReference type="Gene3D" id="1.10.287.950">
    <property type="entry name" value="Methyl-accepting chemotaxis protein"/>
    <property type="match status" value="1"/>
</dbReference>
<dbReference type="InterPro" id="IPR004089">
    <property type="entry name" value="MCPsignal_dom"/>
</dbReference>
<dbReference type="GO" id="GO:0006935">
    <property type="term" value="P:chemotaxis"/>
    <property type="evidence" value="ECO:0007669"/>
    <property type="project" value="InterPro"/>
</dbReference>
<dbReference type="GO" id="GO:0016020">
    <property type="term" value="C:membrane"/>
    <property type="evidence" value="ECO:0007669"/>
    <property type="project" value="UniProtKB-SubCell"/>
</dbReference>
<evidence type="ECO:0000256" key="2">
    <source>
        <dbReference type="ARBA" id="ARBA00022692"/>
    </source>
</evidence>
<gene>
    <name evidence="10" type="ORF">HKB35_27100</name>
</gene>
<protein>
    <submittedName>
        <fullName evidence="10">Methyl-accepting chemotaxis protein</fullName>
    </submittedName>
</protein>
<dbReference type="EMBL" id="JABCMA010000569">
    <property type="protein sequence ID" value="NMR77250.1"/>
    <property type="molecule type" value="Genomic_DNA"/>
</dbReference>
<evidence type="ECO:0000256" key="5">
    <source>
        <dbReference type="ARBA" id="ARBA00023224"/>
    </source>
</evidence>
<evidence type="ECO:0000256" key="6">
    <source>
        <dbReference type="ARBA" id="ARBA00029447"/>
    </source>
</evidence>
<dbReference type="Pfam" id="PF00015">
    <property type="entry name" value="MCPsignal"/>
    <property type="match status" value="1"/>
</dbReference>
<evidence type="ECO:0000256" key="4">
    <source>
        <dbReference type="ARBA" id="ARBA00023136"/>
    </source>
</evidence>
<evidence type="ECO:0000313" key="10">
    <source>
        <dbReference type="EMBL" id="NMR77250.1"/>
    </source>
</evidence>
<evidence type="ECO:0000256" key="8">
    <source>
        <dbReference type="SAM" id="MobiDB-lite"/>
    </source>
</evidence>
<dbReference type="Proteomes" id="UP000565155">
    <property type="component" value="Unassembled WGS sequence"/>
</dbReference>
<dbReference type="InterPro" id="IPR004090">
    <property type="entry name" value="Chemotax_Me-accpt_rcpt"/>
</dbReference>
<dbReference type="PANTHER" id="PTHR32089">
    <property type="entry name" value="METHYL-ACCEPTING CHEMOTAXIS PROTEIN MCPB"/>
    <property type="match status" value="1"/>
</dbReference>
<comment type="similarity">
    <text evidence="6">Belongs to the methyl-accepting chemotaxis (MCP) protein family.</text>
</comment>
<keyword evidence="3" id="KW-1133">Transmembrane helix</keyword>